<protein>
    <recommendedName>
        <fullName evidence="1 6">Shikimate dehydrogenase (NADP(+))</fullName>
        <shortName evidence="6">SDH</shortName>
        <ecNumber evidence="1 6">1.1.1.25</ecNumber>
    </recommendedName>
</protein>
<dbReference type="RefSeq" id="WP_188595473.1">
    <property type="nucleotide sequence ID" value="NZ_BMNL01000001.1"/>
</dbReference>
<dbReference type="UniPathway" id="UPA00053">
    <property type="reaction ID" value="UER00087"/>
</dbReference>
<feature type="binding site" evidence="6">
    <location>
        <position position="215"/>
    </location>
    <ligand>
        <name>shikimate</name>
        <dbReference type="ChEBI" id="CHEBI:36208"/>
    </ligand>
</feature>
<accession>A0A830GRB3</accession>
<dbReference type="InterPro" id="IPR013708">
    <property type="entry name" value="Shikimate_DH-bd_N"/>
</dbReference>
<comment type="caution">
    <text evidence="9">The sequence shown here is derived from an EMBL/GenBank/DDBJ whole genome shotgun (WGS) entry which is preliminary data.</text>
</comment>
<dbReference type="SUPFAM" id="SSF53223">
    <property type="entry name" value="Aminoacid dehydrogenase-like, N-terminal domain"/>
    <property type="match status" value="1"/>
</dbReference>
<feature type="binding site" evidence="6">
    <location>
        <position position="213"/>
    </location>
    <ligand>
        <name>NADP(+)</name>
        <dbReference type="ChEBI" id="CHEBI:58349"/>
    </ligand>
</feature>
<dbReference type="InterPro" id="IPR006151">
    <property type="entry name" value="Shikm_DH/Glu-tRNA_Rdtase"/>
</dbReference>
<evidence type="ECO:0000256" key="1">
    <source>
        <dbReference type="ARBA" id="ARBA00012962"/>
    </source>
</evidence>
<dbReference type="InterPro" id="IPR022893">
    <property type="entry name" value="Shikimate_DH_fam"/>
</dbReference>
<proteinExistence type="inferred from homology"/>
<dbReference type="GO" id="GO:0004764">
    <property type="term" value="F:shikimate 3-dehydrogenase (NADP+) activity"/>
    <property type="evidence" value="ECO:0007669"/>
    <property type="project" value="UniProtKB-UniRule"/>
</dbReference>
<reference evidence="9" key="2">
    <citation type="submission" date="2020-09" db="EMBL/GenBank/DDBJ databases">
        <authorList>
            <person name="Sun Q."/>
            <person name="Ohkuma M."/>
        </authorList>
    </citation>
    <scope>NUCLEOTIDE SEQUENCE</scope>
    <source>
        <strain evidence="9">JCM 10088</strain>
    </source>
</reference>
<keyword evidence="4 6" id="KW-0560">Oxidoreductase</keyword>
<dbReference type="EMBL" id="BMNL01000001">
    <property type="protein sequence ID" value="GGP18900.1"/>
    <property type="molecule type" value="Genomic_DNA"/>
</dbReference>
<sequence length="274" mass="28540">MLVHALMGNPVSSSLSPAIHNFIYSRLGLEAFYVPLQVSPKRLMHAVEVAREALNGFNVTIPYKAAVIDYLDSVDEEAKLIGAVNAVAVRNGEAVGHNTDAPAIAELIDERGIKCGSALIIGAGGAARAALFALRGRCSSVVVADRSRERGEAMEALARSLGIAVEAIGFAERGSAAARVDLVINATPLGMYVDEDPLDPSALAVGGPAVIDLAYAREGTRLSRAARAAGLPVVDGLDVLIRQAIKSEELWLGRGLVGVADEDIRRAVVGGGGR</sequence>
<dbReference type="Pfam" id="PF08501">
    <property type="entry name" value="Shikimate_dh_N"/>
    <property type="match status" value="1"/>
</dbReference>
<evidence type="ECO:0000259" key="7">
    <source>
        <dbReference type="Pfam" id="PF01488"/>
    </source>
</evidence>
<reference evidence="9" key="1">
    <citation type="journal article" date="2014" name="Int. J. Syst. Evol. Microbiol.">
        <title>Complete genome sequence of Corynebacterium casei LMG S-19264T (=DSM 44701T), isolated from a smear-ripened cheese.</title>
        <authorList>
            <consortium name="US DOE Joint Genome Institute (JGI-PGF)"/>
            <person name="Walter F."/>
            <person name="Albersmeier A."/>
            <person name="Kalinowski J."/>
            <person name="Ruckert C."/>
        </authorList>
    </citation>
    <scope>NUCLEOTIDE SEQUENCE</scope>
    <source>
        <strain evidence="9">JCM 10088</strain>
    </source>
</reference>
<dbReference type="AlphaFoldDB" id="A0A830GRB3"/>
<dbReference type="CDD" id="cd01065">
    <property type="entry name" value="NAD_bind_Shikimate_DH"/>
    <property type="match status" value="1"/>
</dbReference>
<evidence type="ECO:0000256" key="3">
    <source>
        <dbReference type="ARBA" id="ARBA00022857"/>
    </source>
</evidence>
<dbReference type="GO" id="GO:0019632">
    <property type="term" value="P:shikimate metabolic process"/>
    <property type="evidence" value="ECO:0007669"/>
    <property type="project" value="InterPro"/>
</dbReference>
<evidence type="ECO:0000259" key="8">
    <source>
        <dbReference type="Pfam" id="PF08501"/>
    </source>
</evidence>
<organism evidence="9 10">
    <name type="scientific">Thermocladium modestius</name>
    <dbReference type="NCBI Taxonomy" id="62609"/>
    <lineage>
        <taxon>Archaea</taxon>
        <taxon>Thermoproteota</taxon>
        <taxon>Thermoprotei</taxon>
        <taxon>Thermoproteales</taxon>
        <taxon>Thermoproteaceae</taxon>
        <taxon>Thermocladium</taxon>
    </lineage>
</organism>
<keyword evidence="2 6" id="KW-0028">Amino-acid biosynthesis</keyword>
<dbReference type="Proteomes" id="UP000610960">
    <property type="component" value="Unassembled WGS sequence"/>
</dbReference>
<comment type="similarity">
    <text evidence="6">Belongs to the shikimate dehydrogenase family.</text>
</comment>
<evidence type="ECO:0000256" key="5">
    <source>
        <dbReference type="ARBA" id="ARBA00023141"/>
    </source>
</evidence>
<feature type="binding site" evidence="6">
    <location>
        <position position="100"/>
    </location>
    <ligand>
        <name>shikimate</name>
        <dbReference type="ChEBI" id="CHEBI:36208"/>
    </ligand>
</feature>
<feature type="binding site" evidence="6">
    <location>
        <begin position="14"/>
        <end position="16"/>
    </location>
    <ligand>
        <name>shikimate</name>
        <dbReference type="ChEBI" id="CHEBI:36208"/>
    </ligand>
</feature>
<feature type="binding site" evidence="6">
    <location>
        <position position="60"/>
    </location>
    <ligand>
        <name>shikimate</name>
        <dbReference type="ChEBI" id="CHEBI:36208"/>
    </ligand>
</feature>
<evidence type="ECO:0000313" key="9">
    <source>
        <dbReference type="EMBL" id="GGP18900.1"/>
    </source>
</evidence>
<dbReference type="EC" id="1.1.1.25" evidence="1 6"/>
<feature type="binding site" evidence="6">
    <location>
        <begin position="122"/>
        <end position="126"/>
    </location>
    <ligand>
        <name>NADP(+)</name>
        <dbReference type="ChEBI" id="CHEBI:58349"/>
    </ligand>
</feature>
<dbReference type="GO" id="GO:0009423">
    <property type="term" value="P:chorismate biosynthetic process"/>
    <property type="evidence" value="ECO:0007669"/>
    <property type="project" value="UniProtKB-UniRule"/>
</dbReference>
<dbReference type="Gene3D" id="3.40.50.720">
    <property type="entry name" value="NAD(P)-binding Rossmann-like Domain"/>
    <property type="match status" value="1"/>
</dbReference>
<feature type="binding site" evidence="6">
    <location>
        <position position="243"/>
    </location>
    <ligand>
        <name>shikimate</name>
        <dbReference type="ChEBI" id="CHEBI:36208"/>
    </ligand>
</feature>
<dbReference type="NCBIfam" id="TIGR00507">
    <property type="entry name" value="aroE"/>
    <property type="match status" value="1"/>
</dbReference>
<keyword evidence="10" id="KW-1185">Reference proteome</keyword>
<dbReference type="InterPro" id="IPR036291">
    <property type="entry name" value="NAD(P)-bd_dom_sf"/>
</dbReference>
<dbReference type="GO" id="GO:0009073">
    <property type="term" value="P:aromatic amino acid family biosynthetic process"/>
    <property type="evidence" value="ECO:0007669"/>
    <property type="project" value="UniProtKB-KW"/>
</dbReference>
<evidence type="ECO:0000313" key="10">
    <source>
        <dbReference type="Proteomes" id="UP000610960"/>
    </source>
</evidence>
<comment type="catalytic activity">
    <reaction evidence="6">
        <text>shikimate + NADP(+) = 3-dehydroshikimate + NADPH + H(+)</text>
        <dbReference type="Rhea" id="RHEA:17737"/>
        <dbReference type="ChEBI" id="CHEBI:15378"/>
        <dbReference type="ChEBI" id="CHEBI:16630"/>
        <dbReference type="ChEBI" id="CHEBI:36208"/>
        <dbReference type="ChEBI" id="CHEBI:57783"/>
        <dbReference type="ChEBI" id="CHEBI:58349"/>
        <dbReference type="EC" id="1.1.1.25"/>
    </reaction>
</comment>
<dbReference type="GO" id="GO:0050661">
    <property type="term" value="F:NADP binding"/>
    <property type="evidence" value="ECO:0007669"/>
    <property type="project" value="InterPro"/>
</dbReference>
<evidence type="ECO:0000256" key="6">
    <source>
        <dbReference type="HAMAP-Rule" id="MF_00222"/>
    </source>
</evidence>
<feature type="binding site" evidence="6">
    <location>
        <position position="76"/>
    </location>
    <ligand>
        <name>NADP(+)</name>
        <dbReference type="ChEBI" id="CHEBI:58349"/>
    </ligand>
</feature>
<comment type="subunit">
    <text evidence="6">Homodimer.</text>
</comment>
<evidence type="ECO:0000256" key="4">
    <source>
        <dbReference type="ARBA" id="ARBA00023002"/>
    </source>
</evidence>
<dbReference type="Pfam" id="PF01488">
    <property type="entry name" value="Shikimate_DH"/>
    <property type="match status" value="1"/>
</dbReference>
<dbReference type="InterPro" id="IPR046346">
    <property type="entry name" value="Aminoacid_DH-like_N_sf"/>
</dbReference>
<dbReference type="PANTHER" id="PTHR21089">
    <property type="entry name" value="SHIKIMATE DEHYDROGENASE"/>
    <property type="match status" value="1"/>
</dbReference>
<dbReference type="GO" id="GO:0008652">
    <property type="term" value="P:amino acid biosynthetic process"/>
    <property type="evidence" value="ECO:0007669"/>
    <property type="project" value="UniProtKB-KW"/>
</dbReference>
<dbReference type="InterPro" id="IPR011342">
    <property type="entry name" value="Shikimate_DH"/>
</dbReference>
<evidence type="ECO:0000256" key="2">
    <source>
        <dbReference type="ARBA" id="ARBA00022605"/>
    </source>
</evidence>
<comment type="function">
    <text evidence="6">Involved in the biosynthesis of the chorismate, which leads to the biosynthesis of aromatic amino acids. Catalyzes the reversible NADPH linked reduction of 3-dehydroshikimate (DHSA) to yield shikimate (SA).</text>
</comment>
<feature type="binding site" evidence="6">
    <location>
        <position position="85"/>
    </location>
    <ligand>
        <name>shikimate</name>
        <dbReference type="ChEBI" id="CHEBI:36208"/>
    </ligand>
</feature>
<feature type="binding site" evidence="6">
    <location>
        <position position="236"/>
    </location>
    <ligand>
        <name>NADP(+)</name>
        <dbReference type="ChEBI" id="CHEBI:58349"/>
    </ligand>
</feature>
<dbReference type="HAMAP" id="MF_00222">
    <property type="entry name" value="Shikimate_DH_AroE"/>
    <property type="match status" value="1"/>
</dbReference>
<gene>
    <name evidence="6 9" type="primary">aroE</name>
    <name evidence="9" type="ORF">GCM10007981_00410</name>
</gene>
<name>A0A830GRB3_9CREN</name>
<comment type="caution">
    <text evidence="6">Lacks conserved residue(s) required for the propagation of feature annotation.</text>
</comment>
<dbReference type="OrthoDB" id="8744at2157"/>
<feature type="active site" description="Proton acceptor" evidence="6">
    <location>
        <position position="64"/>
    </location>
</feature>
<comment type="pathway">
    <text evidence="6">Metabolic intermediate biosynthesis; chorismate biosynthesis; chorismate from D-erythrose 4-phosphate and phosphoenolpyruvate: step 4/7.</text>
</comment>
<dbReference type="PANTHER" id="PTHR21089:SF1">
    <property type="entry name" value="BIFUNCTIONAL 3-DEHYDROQUINATE DEHYDRATASE_SHIKIMATE DEHYDROGENASE, CHLOROPLASTIC"/>
    <property type="match status" value="1"/>
</dbReference>
<dbReference type="SUPFAM" id="SSF51735">
    <property type="entry name" value="NAD(P)-binding Rossmann-fold domains"/>
    <property type="match status" value="1"/>
</dbReference>
<feature type="domain" description="Shikimate dehydrogenase substrate binding N-terminal" evidence="8">
    <location>
        <begin position="6"/>
        <end position="87"/>
    </location>
</feature>
<feature type="domain" description="Quinate/shikimate 5-dehydrogenase/glutamyl-tRNA reductase" evidence="7">
    <location>
        <begin position="113"/>
        <end position="188"/>
    </location>
</feature>
<keyword evidence="5 6" id="KW-0057">Aromatic amino acid biosynthesis</keyword>
<dbReference type="Gene3D" id="3.40.50.10860">
    <property type="entry name" value="Leucine Dehydrogenase, chain A, domain 1"/>
    <property type="match status" value="1"/>
</dbReference>
<keyword evidence="3 6" id="KW-0521">NADP</keyword>